<evidence type="ECO:0000256" key="1">
    <source>
        <dbReference type="SAM" id="Phobius"/>
    </source>
</evidence>
<name>A0A1G2G5M1_9BACT</name>
<organism evidence="2 3">
    <name type="scientific">Candidatus Ryanbacteria bacterium RIFCSPHIGHO2_01_FULL_48_27</name>
    <dbReference type="NCBI Taxonomy" id="1802115"/>
    <lineage>
        <taxon>Bacteria</taxon>
        <taxon>Candidatus Ryaniibacteriota</taxon>
    </lineage>
</organism>
<dbReference type="AlphaFoldDB" id="A0A1G2G5M1"/>
<reference evidence="2 3" key="1">
    <citation type="journal article" date="2016" name="Nat. Commun.">
        <title>Thousands of microbial genomes shed light on interconnected biogeochemical processes in an aquifer system.</title>
        <authorList>
            <person name="Anantharaman K."/>
            <person name="Brown C.T."/>
            <person name="Hug L.A."/>
            <person name="Sharon I."/>
            <person name="Castelle C.J."/>
            <person name="Probst A.J."/>
            <person name="Thomas B.C."/>
            <person name="Singh A."/>
            <person name="Wilkins M.J."/>
            <person name="Karaoz U."/>
            <person name="Brodie E.L."/>
            <person name="Williams K.H."/>
            <person name="Hubbard S.S."/>
            <person name="Banfield J.F."/>
        </authorList>
    </citation>
    <scope>NUCLEOTIDE SEQUENCE [LARGE SCALE GENOMIC DNA]</scope>
</reference>
<dbReference type="STRING" id="1802115.A2756_00845"/>
<evidence type="ECO:0000313" key="3">
    <source>
        <dbReference type="Proteomes" id="UP000177785"/>
    </source>
</evidence>
<keyword evidence="1" id="KW-0812">Transmembrane</keyword>
<keyword evidence="1" id="KW-1133">Transmembrane helix</keyword>
<comment type="caution">
    <text evidence="2">The sequence shown here is derived from an EMBL/GenBank/DDBJ whole genome shotgun (WGS) entry which is preliminary data.</text>
</comment>
<accession>A0A1G2G5M1</accession>
<proteinExistence type="predicted"/>
<evidence type="ECO:0000313" key="2">
    <source>
        <dbReference type="EMBL" id="OGZ45549.1"/>
    </source>
</evidence>
<protein>
    <recommendedName>
        <fullName evidence="4">PpiC domain-containing protein</fullName>
    </recommendedName>
</protein>
<evidence type="ECO:0008006" key="4">
    <source>
        <dbReference type="Google" id="ProtNLM"/>
    </source>
</evidence>
<sequence>MKRKTKIFYGLGLLVIMALAVFWAGMFPLMVIDGKIVWYREFSKTMRALERFEATTRAAGGGGDLSGDAIKELRRSTVETIIADHTADRYIRQNFSYDEMSGRARDTVDKAIQSADQNVLPKAVERLYGMTLEEYKEVVLMPPALKEELAKEIEAKHQNFQEIFLSELRNTKVRMFLLPFRWQDGHVVDK</sequence>
<keyword evidence="1" id="KW-0472">Membrane</keyword>
<dbReference type="EMBL" id="MHNL01000006">
    <property type="protein sequence ID" value="OGZ45549.1"/>
    <property type="molecule type" value="Genomic_DNA"/>
</dbReference>
<dbReference type="Proteomes" id="UP000177785">
    <property type="component" value="Unassembled WGS sequence"/>
</dbReference>
<gene>
    <name evidence="2" type="ORF">A2756_00845</name>
</gene>
<feature type="transmembrane region" description="Helical" evidence="1">
    <location>
        <begin position="7"/>
        <end position="31"/>
    </location>
</feature>